<feature type="region of interest" description="Disordered" evidence="1">
    <location>
        <begin position="168"/>
        <end position="310"/>
    </location>
</feature>
<evidence type="ECO:0000256" key="1">
    <source>
        <dbReference type="SAM" id="MobiDB-lite"/>
    </source>
</evidence>
<feature type="compositionally biased region" description="Basic and acidic residues" evidence="1">
    <location>
        <begin position="285"/>
        <end position="297"/>
    </location>
</feature>
<name>A0AAV9TYI9_9PEZI</name>
<feature type="region of interest" description="Disordered" evidence="1">
    <location>
        <begin position="8"/>
        <end position="147"/>
    </location>
</feature>
<organism evidence="2 3">
    <name type="scientific">Orbilia blumenaviensis</name>
    <dbReference type="NCBI Taxonomy" id="1796055"/>
    <lineage>
        <taxon>Eukaryota</taxon>
        <taxon>Fungi</taxon>
        <taxon>Dikarya</taxon>
        <taxon>Ascomycota</taxon>
        <taxon>Pezizomycotina</taxon>
        <taxon>Orbiliomycetes</taxon>
        <taxon>Orbiliales</taxon>
        <taxon>Orbiliaceae</taxon>
        <taxon>Orbilia</taxon>
    </lineage>
</organism>
<evidence type="ECO:0000313" key="2">
    <source>
        <dbReference type="EMBL" id="KAK6331386.1"/>
    </source>
</evidence>
<evidence type="ECO:0000313" key="3">
    <source>
        <dbReference type="Proteomes" id="UP001373714"/>
    </source>
</evidence>
<comment type="caution">
    <text evidence="2">The sequence shown here is derived from an EMBL/GenBank/DDBJ whole genome shotgun (WGS) entry which is preliminary data.</text>
</comment>
<proteinExistence type="predicted"/>
<dbReference type="Proteomes" id="UP001373714">
    <property type="component" value="Unassembled WGS sequence"/>
</dbReference>
<feature type="compositionally biased region" description="Polar residues" evidence="1">
    <location>
        <begin position="66"/>
        <end position="83"/>
    </location>
</feature>
<reference evidence="2 3" key="1">
    <citation type="submission" date="2019-10" db="EMBL/GenBank/DDBJ databases">
        <authorList>
            <person name="Palmer J.M."/>
        </authorList>
    </citation>
    <scope>NUCLEOTIDE SEQUENCE [LARGE SCALE GENOMIC DNA]</scope>
    <source>
        <strain evidence="2 3">TWF730</strain>
    </source>
</reference>
<keyword evidence="3" id="KW-1185">Reference proteome</keyword>
<dbReference type="AlphaFoldDB" id="A0AAV9TYI9"/>
<accession>A0AAV9TYI9</accession>
<feature type="compositionally biased region" description="Basic and acidic residues" evidence="1">
    <location>
        <begin position="234"/>
        <end position="245"/>
    </location>
</feature>
<feature type="compositionally biased region" description="Polar residues" evidence="1">
    <location>
        <begin position="91"/>
        <end position="102"/>
    </location>
</feature>
<dbReference type="EMBL" id="JAVHNS010000018">
    <property type="protein sequence ID" value="KAK6331386.1"/>
    <property type="molecule type" value="Genomic_DNA"/>
</dbReference>
<gene>
    <name evidence="2" type="ORF">TWF730_004468</name>
</gene>
<feature type="compositionally biased region" description="Basic and acidic residues" evidence="1">
    <location>
        <begin position="115"/>
        <end position="126"/>
    </location>
</feature>
<sequence length="373" mass="39844">MLFHQTFFSGIITMPRTRKNPADPEEQVTPSPPSAPTTPTSQKPAFIAAHTPTSFNMRSLRIASTPARQASQSLRAGLTSASGTKKLGKTRLSNSEAVSPTQAAVDRRKRPRLSSGEDQKPKEGKNKMSVPSEASRKRKRVGGGAGTFSVEVLNSSIAVVEGISDDISPLKLDSSEPGFSVEILQAPKASETQQEGQGGKPANDNDSLPSTPPPRRRGRPPKKATNASASGSSDEAKMAKPEHNITKGKKRAAQPEKPAGSGEEEVQPSPSNSAETTRLPVPDSPETHSPSETDLTKKLHALGKPGVQPEDVRDELAKLFETFSSDELAEALVHLQGPIKVRREILMCVITALRGKDASEVDPNAESHQHAMD</sequence>
<protein>
    <submittedName>
        <fullName evidence="2">Uncharacterized protein</fullName>
    </submittedName>
</protein>